<dbReference type="KEGG" id="mgm:Mmc1_0056"/>
<keyword evidence="5" id="KW-0862">Zinc</keyword>
<evidence type="ECO:0000256" key="6">
    <source>
        <dbReference type="ARBA" id="ARBA00023049"/>
    </source>
</evidence>
<keyword evidence="3" id="KW-0479">Metal-binding</keyword>
<dbReference type="Gene3D" id="1.25.40.10">
    <property type="entry name" value="Tetratricopeptide repeat domain"/>
    <property type="match status" value="1"/>
</dbReference>
<dbReference type="STRING" id="156889.Mmc1_0056"/>
<dbReference type="PANTHER" id="PTHR22726:SF1">
    <property type="entry name" value="METALLOENDOPEPTIDASE OMA1, MITOCHONDRIAL"/>
    <property type="match status" value="1"/>
</dbReference>
<organism evidence="8 9">
    <name type="scientific">Magnetococcus marinus (strain ATCC BAA-1437 / JCM 17883 / MC-1)</name>
    <dbReference type="NCBI Taxonomy" id="156889"/>
    <lineage>
        <taxon>Bacteria</taxon>
        <taxon>Pseudomonadati</taxon>
        <taxon>Pseudomonadota</taxon>
        <taxon>Magnetococcia</taxon>
        <taxon>Magnetococcales</taxon>
        <taxon>Magnetococcaceae</taxon>
        <taxon>Magnetococcus</taxon>
    </lineage>
</organism>
<dbReference type="GO" id="GO:0046872">
    <property type="term" value="F:metal ion binding"/>
    <property type="evidence" value="ECO:0007669"/>
    <property type="project" value="UniProtKB-KW"/>
</dbReference>
<sequence precursor="true">MFKHLLNHPLLGLFMLLNALVLPYSAHAEKSISLITDPEVMALMDAMGKPLVEAAGLNATRVKFFVILDNNINAFALPNHYVVFHSGLLLKAKHYDEIAGVMAHELGHLKAGHHIKMKADARTALAKQVVGAALGIAAGMAGSGEGASALIMGGSAAARQGMLDSTRVKEQQADRLAVEYMVASSLDPNGVSRFFKTLYQLQRMNPVPPAYLSTHPLGLERLQAGQDLIDRLQNQMGPFPIQEHPEWQQRLQRVQAKLEAAASDDPRAFLHQQQLKLRRLLPGSSEHFAARYGSALAMRYAGQLGKAEQALRQLLKEQPNDPYLLRELGLALLDWGRPEQAIPLLRQAVAGAEAYPDMHYRLAVALHEVGQLDEAANILYRLTSKPIELLDPLYLLGVIEGKRGNLSMSHIALARYEHRRLDTKRALWHYKQALKLLSEQDPLRRRIDLEIKAVKEEKEQE</sequence>
<dbReference type="eggNOG" id="COG4783">
    <property type="taxonomic scope" value="Bacteria"/>
</dbReference>
<dbReference type="HOGENOM" id="CLU_030556_2_0_5"/>
<proteinExistence type="predicted"/>
<dbReference type="PANTHER" id="PTHR22726">
    <property type="entry name" value="METALLOENDOPEPTIDASE OMA1"/>
    <property type="match status" value="1"/>
</dbReference>
<dbReference type="InterPro" id="IPR001915">
    <property type="entry name" value="Peptidase_M48"/>
</dbReference>
<reference evidence="9" key="1">
    <citation type="journal article" date="2009" name="Appl. Environ. Microbiol.">
        <title>Complete genome sequence of the chemolithoautotrophic marine magnetotactic coccus strain MC-1.</title>
        <authorList>
            <person name="Schubbe S."/>
            <person name="Williams T.J."/>
            <person name="Xie G."/>
            <person name="Kiss H.E."/>
            <person name="Brettin T.S."/>
            <person name="Martinez D."/>
            <person name="Ross C.A."/>
            <person name="Schuler D."/>
            <person name="Cox B.L."/>
            <person name="Nealson K.H."/>
            <person name="Bazylinski D.A."/>
        </authorList>
    </citation>
    <scope>NUCLEOTIDE SEQUENCE [LARGE SCALE GENOMIC DNA]</scope>
    <source>
        <strain evidence="9">ATCC BAA-1437 / JCM 17883 / MC-1</strain>
    </source>
</reference>
<feature type="domain" description="Peptidase M48" evidence="7">
    <location>
        <begin position="45"/>
        <end position="224"/>
    </location>
</feature>
<dbReference type="GO" id="GO:0016020">
    <property type="term" value="C:membrane"/>
    <property type="evidence" value="ECO:0007669"/>
    <property type="project" value="TreeGrafter"/>
</dbReference>
<evidence type="ECO:0000256" key="4">
    <source>
        <dbReference type="ARBA" id="ARBA00022801"/>
    </source>
</evidence>
<dbReference type="InterPro" id="IPR011990">
    <property type="entry name" value="TPR-like_helical_dom_sf"/>
</dbReference>
<dbReference type="GO" id="GO:0004222">
    <property type="term" value="F:metalloendopeptidase activity"/>
    <property type="evidence" value="ECO:0007669"/>
    <property type="project" value="InterPro"/>
</dbReference>
<dbReference type="AlphaFoldDB" id="A0L3P2"/>
<gene>
    <name evidence="8" type="ordered locus">Mmc1_0056</name>
</gene>
<dbReference type="Pfam" id="PF14559">
    <property type="entry name" value="TPR_19"/>
    <property type="match status" value="1"/>
</dbReference>
<evidence type="ECO:0000256" key="3">
    <source>
        <dbReference type="ARBA" id="ARBA00022723"/>
    </source>
</evidence>
<accession>A0L3P2</accession>
<dbReference type="Gene3D" id="3.30.2010.10">
    <property type="entry name" value="Metalloproteases ('zincins'), catalytic domain"/>
    <property type="match status" value="1"/>
</dbReference>
<dbReference type="Pfam" id="PF01435">
    <property type="entry name" value="Peptidase_M48"/>
    <property type="match status" value="1"/>
</dbReference>
<keyword evidence="9" id="KW-1185">Reference proteome</keyword>
<evidence type="ECO:0000256" key="5">
    <source>
        <dbReference type="ARBA" id="ARBA00022833"/>
    </source>
</evidence>
<reference evidence="8 9" key="2">
    <citation type="journal article" date="2012" name="Int. J. Syst. Evol. Microbiol.">
        <title>Magnetococcus marinus gen. nov., sp. nov., a marine, magnetotactic bacterium that represents a novel lineage (Magnetococcaceae fam. nov.; Magnetococcales ord. nov.) at the base of the Alphaproteobacteria.</title>
        <authorList>
            <person name="Bazylinski D.A."/>
            <person name="Williams T.J."/>
            <person name="Lefevre C.T."/>
            <person name="Berg R.J."/>
            <person name="Zhang C.L."/>
            <person name="Bowser S.S."/>
            <person name="Dean A.J."/>
            <person name="Beveridge T.J."/>
        </authorList>
    </citation>
    <scope>NUCLEOTIDE SEQUENCE [LARGE SCALE GENOMIC DNA]</scope>
    <source>
        <strain evidence="9">ATCC BAA-1437 / JCM 17883 / MC-1</strain>
    </source>
</reference>
<dbReference type="Proteomes" id="UP000002586">
    <property type="component" value="Chromosome"/>
</dbReference>
<dbReference type="InterPro" id="IPR051156">
    <property type="entry name" value="Mito/Outer_Membr_Metalloprot"/>
</dbReference>
<evidence type="ECO:0000256" key="1">
    <source>
        <dbReference type="ARBA" id="ARBA00001947"/>
    </source>
</evidence>
<comment type="cofactor">
    <cofactor evidence="1">
        <name>Zn(2+)</name>
        <dbReference type="ChEBI" id="CHEBI:29105"/>
    </cofactor>
</comment>
<evidence type="ECO:0000313" key="8">
    <source>
        <dbReference type="EMBL" id="ABK42585.1"/>
    </source>
</evidence>
<name>A0L3P2_MAGMM</name>
<protein>
    <submittedName>
        <fullName evidence="8">Peptidase M48, Ste24p</fullName>
    </submittedName>
</protein>
<keyword evidence="4" id="KW-0378">Hydrolase</keyword>
<evidence type="ECO:0000313" key="9">
    <source>
        <dbReference type="Proteomes" id="UP000002586"/>
    </source>
</evidence>
<dbReference type="EMBL" id="CP000471">
    <property type="protein sequence ID" value="ABK42585.1"/>
    <property type="molecule type" value="Genomic_DNA"/>
</dbReference>
<dbReference type="SUPFAM" id="SSF48452">
    <property type="entry name" value="TPR-like"/>
    <property type="match status" value="1"/>
</dbReference>
<evidence type="ECO:0000256" key="2">
    <source>
        <dbReference type="ARBA" id="ARBA00022670"/>
    </source>
</evidence>
<keyword evidence="2" id="KW-0645">Protease</keyword>
<dbReference type="GO" id="GO:0051603">
    <property type="term" value="P:proteolysis involved in protein catabolic process"/>
    <property type="evidence" value="ECO:0007669"/>
    <property type="project" value="TreeGrafter"/>
</dbReference>
<keyword evidence="6" id="KW-0482">Metalloprotease</keyword>
<evidence type="ECO:0000259" key="7">
    <source>
        <dbReference type="Pfam" id="PF01435"/>
    </source>
</evidence>